<dbReference type="Gene3D" id="3.40.50.620">
    <property type="entry name" value="HUPs"/>
    <property type="match status" value="1"/>
</dbReference>
<evidence type="ECO:0000313" key="3">
    <source>
        <dbReference type="Proteomes" id="UP001156691"/>
    </source>
</evidence>
<sequence>MTMAPITIPPEVPLLVNRGALFVINHSAGKDSQAMTIRLRSVIPAEQLLVIHADLGEVEWSGNRTHILDTIGSLELVVCRNPNKTLLSMVEQRGMWPSAGQRQCTSDLKRGPIETAIRRHLAAHPEFNGLVVSCLGIRAAESPARSKQRPFRYSERNSKNGRSWYEWLPIFEMSTEEVFGTIAAAHQEPHWAYRAGMSRLSCVFCIMASRSDLRTAAQLNPELYARYVDLEKRIGHTLSMSGQTLEEVTGMTATPIREAA</sequence>
<protein>
    <recommendedName>
        <fullName evidence="1">Phosphoadenosine phosphosulphate reductase domain-containing protein</fullName>
    </recommendedName>
</protein>
<reference evidence="3" key="1">
    <citation type="journal article" date="2019" name="Int. J. Syst. Evol. Microbiol.">
        <title>The Global Catalogue of Microorganisms (GCM) 10K type strain sequencing project: providing services to taxonomists for standard genome sequencing and annotation.</title>
        <authorList>
            <consortium name="The Broad Institute Genomics Platform"/>
            <consortium name="The Broad Institute Genome Sequencing Center for Infectious Disease"/>
            <person name="Wu L."/>
            <person name="Ma J."/>
        </authorList>
    </citation>
    <scope>NUCLEOTIDE SEQUENCE [LARGE SCALE GENOMIC DNA]</scope>
    <source>
        <strain evidence="3">NBRC 112416</strain>
    </source>
</reference>
<accession>A0ABQ5W164</accession>
<dbReference type="InterPro" id="IPR014729">
    <property type="entry name" value="Rossmann-like_a/b/a_fold"/>
</dbReference>
<evidence type="ECO:0000259" key="1">
    <source>
        <dbReference type="Pfam" id="PF01507"/>
    </source>
</evidence>
<dbReference type="SUPFAM" id="SSF52402">
    <property type="entry name" value="Adenine nucleotide alpha hydrolases-like"/>
    <property type="match status" value="1"/>
</dbReference>
<comment type="caution">
    <text evidence="2">The sequence shown here is derived from an EMBL/GenBank/DDBJ whole genome shotgun (WGS) entry which is preliminary data.</text>
</comment>
<keyword evidence="3" id="KW-1185">Reference proteome</keyword>
<evidence type="ECO:0000313" key="2">
    <source>
        <dbReference type="EMBL" id="GLQ53616.1"/>
    </source>
</evidence>
<proteinExistence type="predicted"/>
<dbReference type="Pfam" id="PF01507">
    <property type="entry name" value="PAPS_reduct"/>
    <property type="match status" value="1"/>
</dbReference>
<dbReference type="InterPro" id="IPR002500">
    <property type="entry name" value="PAPS_reduct_dom"/>
</dbReference>
<name>A0ABQ5W164_9HYPH</name>
<organism evidence="2 3">
    <name type="scientific">Devosia nitrariae</name>
    <dbReference type="NCBI Taxonomy" id="2071872"/>
    <lineage>
        <taxon>Bacteria</taxon>
        <taxon>Pseudomonadati</taxon>
        <taxon>Pseudomonadota</taxon>
        <taxon>Alphaproteobacteria</taxon>
        <taxon>Hyphomicrobiales</taxon>
        <taxon>Devosiaceae</taxon>
        <taxon>Devosia</taxon>
    </lineage>
</organism>
<dbReference type="EMBL" id="BSNS01000004">
    <property type="protein sequence ID" value="GLQ53616.1"/>
    <property type="molecule type" value="Genomic_DNA"/>
</dbReference>
<gene>
    <name evidence="2" type="ORF">GCM10010862_08750</name>
</gene>
<dbReference type="Proteomes" id="UP001156691">
    <property type="component" value="Unassembled WGS sequence"/>
</dbReference>
<feature type="domain" description="Phosphoadenosine phosphosulphate reductase" evidence="1">
    <location>
        <begin position="23"/>
        <end position="206"/>
    </location>
</feature>